<dbReference type="FunFam" id="2.10.25.10:FF:000628">
    <property type="entry name" value="Wall-associated receptor kinase 2"/>
    <property type="match status" value="1"/>
</dbReference>
<organism evidence="16 17">
    <name type="scientific">Nelumbo nucifera</name>
    <name type="common">Sacred lotus</name>
    <dbReference type="NCBI Taxonomy" id="4432"/>
    <lineage>
        <taxon>Eukaryota</taxon>
        <taxon>Viridiplantae</taxon>
        <taxon>Streptophyta</taxon>
        <taxon>Embryophyta</taxon>
        <taxon>Tracheophyta</taxon>
        <taxon>Spermatophyta</taxon>
        <taxon>Magnoliopsida</taxon>
        <taxon>Proteales</taxon>
        <taxon>Nelumbonaceae</taxon>
        <taxon>Nelumbo</taxon>
    </lineage>
</organism>
<evidence type="ECO:0000256" key="11">
    <source>
        <dbReference type="ARBA" id="ARBA00023136"/>
    </source>
</evidence>
<dbReference type="PROSITE" id="PS00108">
    <property type="entry name" value="PROTEIN_KINASE_ST"/>
    <property type="match status" value="1"/>
</dbReference>
<evidence type="ECO:0000256" key="10">
    <source>
        <dbReference type="ARBA" id="ARBA00022989"/>
    </source>
</evidence>
<evidence type="ECO:0000256" key="9">
    <source>
        <dbReference type="ARBA" id="ARBA00022840"/>
    </source>
</evidence>
<dbReference type="GO" id="GO:0030247">
    <property type="term" value="F:polysaccharide binding"/>
    <property type="evidence" value="ECO:0007669"/>
    <property type="project" value="InterPro"/>
</dbReference>
<dbReference type="Pfam" id="PF08488">
    <property type="entry name" value="WAK"/>
    <property type="match status" value="1"/>
</dbReference>
<keyword evidence="10 14" id="KW-1133">Transmembrane helix</keyword>
<dbReference type="Pfam" id="PF07645">
    <property type="entry name" value="EGF_CA"/>
    <property type="match status" value="1"/>
</dbReference>
<dbReference type="PANTHER" id="PTHR27005:SF515">
    <property type="entry name" value="WALL-ASSOCIATED RECEPTOR KINASE-LIKE 10-RELATED"/>
    <property type="match status" value="1"/>
</dbReference>
<evidence type="ECO:0000256" key="14">
    <source>
        <dbReference type="SAM" id="Phobius"/>
    </source>
</evidence>
<keyword evidence="17" id="KW-1185">Reference proteome</keyword>
<dbReference type="FunFam" id="3.30.200.20:FF:000043">
    <property type="entry name" value="Wall-associated receptor kinase 2"/>
    <property type="match status" value="1"/>
</dbReference>
<dbReference type="Gene3D" id="2.10.25.10">
    <property type="entry name" value="Laminin"/>
    <property type="match status" value="2"/>
</dbReference>
<keyword evidence="3" id="KW-0245">EGF-like domain</keyword>
<evidence type="ECO:0000256" key="3">
    <source>
        <dbReference type="ARBA" id="ARBA00022536"/>
    </source>
</evidence>
<dbReference type="InterPro" id="IPR000152">
    <property type="entry name" value="EGF-type_Asp/Asn_hydroxyl_site"/>
</dbReference>
<dbReference type="SMART" id="SM00181">
    <property type="entry name" value="EGF"/>
    <property type="match status" value="4"/>
</dbReference>
<keyword evidence="4" id="KW-0808">Transferase</keyword>
<comment type="subcellular location">
    <subcellularLocation>
        <location evidence="1">Membrane</location>
        <topology evidence="1">Single-pass type I membrane protein</topology>
    </subcellularLocation>
</comment>
<dbReference type="GO" id="GO:0005509">
    <property type="term" value="F:calcium ion binding"/>
    <property type="evidence" value="ECO:0007669"/>
    <property type="project" value="InterPro"/>
</dbReference>
<proteinExistence type="predicted"/>
<dbReference type="InterPro" id="IPR001881">
    <property type="entry name" value="EGF-like_Ca-bd_dom"/>
</dbReference>
<dbReference type="EMBL" id="DUZY01000005">
    <property type="protein sequence ID" value="DAD39459.1"/>
    <property type="molecule type" value="Genomic_DNA"/>
</dbReference>
<keyword evidence="11 14" id="KW-0472">Membrane</keyword>
<dbReference type="InterPro" id="IPR045274">
    <property type="entry name" value="WAK-like"/>
</dbReference>
<evidence type="ECO:0000256" key="7">
    <source>
        <dbReference type="ARBA" id="ARBA00022741"/>
    </source>
</evidence>
<name>A0A822Z7U7_NELNU</name>
<accession>A0A822Z7U7</accession>
<dbReference type="InterPro" id="IPR000742">
    <property type="entry name" value="EGF"/>
</dbReference>
<feature type="transmembrane region" description="Helical" evidence="14">
    <location>
        <begin position="685"/>
        <end position="707"/>
    </location>
</feature>
<dbReference type="SMART" id="SM00220">
    <property type="entry name" value="S_TKc"/>
    <property type="match status" value="1"/>
</dbReference>
<keyword evidence="8" id="KW-0418">Kinase</keyword>
<dbReference type="InterPro" id="IPR011009">
    <property type="entry name" value="Kinase-like_dom_sf"/>
</dbReference>
<keyword evidence="12" id="KW-1015">Disulfide bond</keyword>
<dbReference type="Gene3D" id="3.30.200.20">
    <property type="entry name" value="Phosphorylase Kinase, domain 1"/>
    <property type="match status" value="1"/>
</dbReference>
<dbReference type="PROSITE" id="PS01187">
    <property type="entry name" value="EGF_CA"/>
    <property type="match status" value="1"/>
</dbReference>
<dbReference type="InterPro" id="IPR018097">
    <property type="entry name" value="EGF_Ca-bd_CS"/>
</dbReference>
<comment type="caution">
    <text evidence="16">The sequence shown here is derived from an EMBL/GenBank/DDBJ whole genome shotgun (WGS) entry which is preliminary data.</text>
</comment>
<reference evidence="16 17" key="1">
    <citation type="journal article" date="2020" name="Mol. Biol. Evol.">
        <title>Distinct Expression and Methylation Patterns for Genes with Different Fates following a Single Whole-Genome Duplication in Flowering Plants.</title>
        <authorList>
            <person name="Shi T."/>
            <person name="Rahmani R.S."/>
            <person name="Gugger P.F."/>
            <person name="Wang M."/>
            <person name="Li H."/>
            <person name="Zhang Y."/>
            <person name="Li Z."/>
            <person name="Wang Q."/>
            <person name="Van de Peer Y."/>
            <person name="Marchal K."/>
            <person name="Chen J."/>
        </authorList>
    </citation>
    <scope>NUCLEOTIDE SEQUENCE [LARGE SCALE GENOMIC DNA]</scope>
    <source>
        <tissue evidence="16">Leaf</tissue>
    </source>
</reference>
<keyword evidence="5 14" id="KW-0812">Transmembrane</keyword>
<dbReference type="PROSITE" id="PS00010">
    <property type="entry name" value="ASX_HYDROXYL"/>
    <property type="match status" value="1"/>
</dbReference>
<dbReference type="GO" id="GO:0016020">
    <property type="term" value="C:membrane"/>
    <property type="evidence" value="ECO:0007669"/>
    <property type="project" value="UniProtKB-SubCell"/>
</dbReference>
<keyword evidence="2" id="KW-0723">Serine/threonine-protein kinase</keyword>
<evidence type="ECO:0000256" key="5">
    <source>
        <dbReference type="ARBA" id="ARBA00022692"/>
    </source>
</evidence>
<dbReference type="Pfam" id="PF13947">
    <property type="entry name" value="GUB_WAK_bind"/>
    <property type="match status" value="2"/>
</dbReference>
<dbReference type="InterPro" id="IPR025287">
    <property type="entry name" value="WAK_GUB"/>
</dbReference>
<dbReference type="GO" id="GO:0005524">
    <property type="term" value="F:ATP binding"/>
    <property type="evidence" value="ECO:0007669"/>
    <property type="project" value="UniProtKB-KW"/>
</dbReference>
<keyword evidence="13" id="KW-0325">Glycoprotein</keyword>
<keyword evidence="7" id="KW-0547">Nucleotide-binding</keyword>
<evidence type="ECO:0000256" key="6">
    <source>
        <dbReference type="ARBA" id="ARBA00022729"/>
    </source>
</evidence>
<dbReference type="InterPro" id="IPR013695">
    <property type="entry name" value="WAK"/>
</dbReference>
<dbReference type="GO" id="GO:0007166">
    <property type="term" value="P:cell surface receptor signaling pathway"/>
    <property type="evidence" value="ECO:0007669"/>
    <property type="project" value="InterPro"/>
</dbReference>
<dbReference type="InterPro" id="IPR008271">
    <property type="entry name" value="Ser/Thr_kinase_AS"/>
</dbReference>
<dbReference type="PANTHER" id="PTHR27005">
    <property type="entry name" value="WALL-ASSOCIATED RECEPTOR KINASE-LIKE 21"/>
    <property type="match status" value="1"/>
</dbReference>
<evidence type="ECO:0000259" key="15">
    <source>
        <dbReference type="PROSITE" id="PS50011"/>
    </source>
</evidence>
<dbReference type="AlphaFoldDB" id="A0A822Z7U7"/>
<dbReference type="Pfam" id="PF00069">
    <property type="entry name" value="Pkinase"/>
    <property type="match status" value="1"/>
</dbReference>
<dbReference type="SUPFAM" id="SSF57196">
    <property type="entry name" value="EGF/Laminin"/>
    <property type="match status" value="1"/>
</dbReference>
<feature type="domain" description="Protein kinase" evidence="15">
    <location>
        <begin position="760"/>
        <end position="1033"/>
    </location>
</feature>
<dbReference type="SUPFAM" id="SSF56112">
    <property type="entry name" value="Protein kinase-like (PK-like)"/>
    <property type="match status" value="1"/>
</dbReference>
<dbReference type="PROSITE" id="PS50011">
    <property type="entry name" value="PROTEIN_KINASE_DOM"/>
    <property type="match status" value="1"/>
</dbReference>
<evidence type="ECO:0000256" key="1">
    <source>
        <dbReference type="ARBA" id="ARBA00004479"/>
    </source>
</evidence>
<dbReference type="InterPro" id="IPR049883">
    <property type="entry name" value="NOTCH1_EGF-like"/>
</dbReference>
<gene>
    <name evidence="16" type="ORF">HUJ06_013782</name>
</gene>
<evidence type="ECO:0000256" key="12">
    <source>
        <dbReference type="ARBA" id="ARBA00023157"/>
    </source>
</evidence>
<evidence type="ECO:0000256" key="4">
    <source>
        <dbReference type="ARBA" id="ARBA00022679"/>
    </source>
</evidence>
<keyword evidence="6" id="KW-0732">Signal</keyword>
<evidence type="ECO:0000313" key="16">
    <source>
        <dbReference type="EMBL" id="DAD39459.1"/>
    </source>
</evidence>
<evidence type="ECO:0000256" key="2">
    <source>
        <dbReference type="ARBA" id="ARBA00022527"/>
    </source>
</evidence>
<keyword evidence="9" id="KW-0067">ATP-binding</keyword>
<evidence type="ECO:0000256" key="8">
    <source>
        <dbReference type="ARBA" id="ARBA00022777"/>
    </source>
</evidence>
<dbReference type="Gene3D" id="1.10.510.10">
    <property type="entry name" value="Transferase(Phosphotransferase) domain 1"/>
    <property type="match status" value="1"/>
</dbReference>
<dbReference type="GO" id="GO:0004674">
    <property type="term" value="F:protein serine/threonine kinase activity"/>
    <property type="evidence" value="ECO:0007669"/>
    <property type="project" value="UniProtKB-KW"/>
</dbReference>
<dbReference type="Proteomes" id="UP000607653">
    <property type="component" value="Unassembled WGS sequence"/>
</dbReference>
<sequence length="1091" mass="121826">MPDTRPGCQSKCGNVSIPYPFGLVGDDPTCFKNDDFKLFCDTAVLPPKLTFYGDYEGDEHTILHISLDAHQLTTSILGSVRCYTGAHYKLEGYDISYSFPNTYRLSNTRNRFMAVGCDTYAYLYDYEDSVFYVECRSSCLNDTKVTAGSSCGGFGCCQTTIPNDLKYFEASTRSLNDFEYTWNISRCGLAVLMSDAQDSFESQVSHLWDIRNNVEYLLNVGINTSIVLDWAIRNQSCEETQRDVAGYACGSNTYCTNSSNGAGYLCNCLPGYQGNPYLHDGCRVVDGSIAAKSKTCEKASINYACGKNTDCSNSTNNGGYICHCMEGYHGNPYLSNGCKVIPTSPETKLGCQSKCGNVSIPYPFGLVGDDPSCYRDEFKLLCNTATDHLQLMMYGPDRYEYSDKIVLNISLDGELTFSYWAAVECDMGENRDSERYAVYTKIPKEYRLSNSRNKLTAIGCNTYGVMADEYPLYYLPTKLYAECVSFCGYDTEVTNVHCNGTGCCQKEIPEDLDSFDISVDIYKNESTTAYTWNMSKCSMAFLSDKDWFNSSASNIWNSRNEVDKLVNVGFRTPIVLDWAIRSNTSCEEALQVTSTDYACGDNTNCITSTNGPGYLCQCKQGFQGNPYLPNGCQDVNECNDPKGNPCIGSCFNTIGSYNCPCPKGTHGDGRKDGQGCKKALTVIKVIILGVCCVCLGMVLLLSSYWLYHVLKKRQIKKQKEKFYKRNGGLLLEQQISSKQGNVEKIKVFTADELAKATDQYNENLILGQGGQGTVYKGMLSDGRIVAIKKSKIEDESQLGQFINEVVILSQINHRNVVKLLGCCLETEIPLLVYEFISGETLFYNIHYQNEDFLLTWDNRLRIATEVAGAIAYLHSAASIPIYHRDVKSSNILLDDKGRAKVSDFGTSRSIAIDKTHLTTMVQGTFGYLDPEYFQSSHFTDKSDVYSFGVVLVELLTGEKPISFTRPLEGRNIVTYFISAIMENHLFEILDAQVLKDGREYELQKVANIAKRCLSLNGKERPTMKEVALELEGLRRSEGYSHVERNIQEVECIIDKPVGLRDTCSTSTRCKSLENSFKTQVDEQLLLHNPSL</sequence>
<dbReference type="FunFam" id="1.10.510.10:FF:000084">
    <property type="entry name" value="Wall-associated receptor kinase 2"/>
    <property type="match status" value="1"/>
</dbReference>
<evidence type="ECO:0000256" key="13">
    <source>
        <dbReference type="ARBA" id="ARBA00023180"/>
    </source>
</evidence>
<dbReference type="SMART" id="SM00179">
    <property type="entry name" value="EGF_CA"/>
    <property type="match status" value="1"/>
</dbReference>
<dbReference type="CDD" id="cd00054">
    <property type="entry name" value="EGF_CA"/>
    <property type="match status" value="1"/>
</dbReference>
<dbReference type="InterPro" id="IPR000719">
    <property type="entry name" value="Prot_kinase_dom"/>
</dbReference>
<evidence type="ECO:0000313" key="17">
    <source>
        <dbReference type="Proteomes" id="UP000607653"/>
    </source>
</evidence>
<protein>
    <recommendedName>
        <fullName evidence="15">Protein kinase domain-containing protein</fullName>
    </recommendedName>
</protein>